<evidence type="ECO:0000256" key="7">
    <source>
        <dbReference type="ARBA" id="ARBA00023224"/>
    </source>
</evidence>
<dbReference type="PROSITE" id="PS50885">
    <property type="entry name" value="HAMP"/>
    <property type="match status" value="1"/>
</dbReference>
<protein>
    <submittedName>
        <fullName evidence="13">Chemotaxis protein</fullName>
    </submittedName>
</protein>
<dbReference type="GO" id="GO:0005886">
    <property type="term" value="C:plasma membrane"/>
    <property type="evidence" value="ECO:0007669"/>
    <property type="project" value="UniProtKB-SubCell"/>
</dbReference>
<evidence type="ECO:0000256" key="3">
    <source>
        <dbReference type="ARBA" id="ARBA00022500"/>
    </source>
</evidence>
<dbReference type="GO" id="GO:0006935">
    <property type="term" value="P:chemotaxis"/>
    <property type="evidence" value="ECO:0007669"/>
    <property type="project" value="UniProtKB-KW"/>
</dbReference>
<evidence type="ECO:0000259" key="12">
    <source>
        <dbReference type="PROSITE" id="PS50885"/>
    </source>
</evidence>
<dbReference type="Gene3D" id="1.10.287.950">
    <property type="entry name" value="Methyl-accepting chemotaxis protein"/>
    <property type="match status" value="1"/>
</dbReference>
<name>A0A1Q2LGY7_9HELI</name>
<dbReference type="InterPro" id="IPR033479">
    <property type="entry name" value="dCache_1"/>
</dbReference>
<evidence type="ECO:0000256" key="1">
    <source>
        <dbReference type="ARBA" id="ARBA00004651"/>
    </source>
</evidence>
<dbReference type="Pfam" id="PF00015">
    <property type="entry name" value="MCPsignal"/>
    <property type="match status" value="1"/>
</dbReference>
<evidence type="ECO:0000256" key="4">
    <source>
        <dbReference type="ARBA" id="ARBA00022692"/>
    </source>
</evidence>
<keyword evidence="6 10" id="KW-0472">Membrane</keyword>
<evidence type="ECO:0000256" key="9">
    <source>
        <dbReference type="PROSITE-ProRule" id="PRU00284"/>
    </source>
</evidence>
<evidence type="ECO:0000256" key="8">
    <source>
        <dbReference type="ARBA" id="ARBA00029447"/>
    </source>
</evidence>
<evidence type="ECO:0000256" key="10">
    <source>
        <dbReference type="SAM" id="Phobius"/>
    </source>
</evidence>
<dbReference type="Gene3D" id="3.30.450.20">
    <property type="entry name" value="PAS domain"/>
    <property type="match status" value="1"/>
</dbReference>
<feature type="domain" description="Methyl-accepting transducer" evidence="11">
    <location>
        <begin position="450"/>
        <end position="670"/>
    </location>
</feature>
<evidence type="ECO:0000313" key="14">
    <source>
        <dbReference type="Proteomes" id="UP000188298"/>
    </source>
</evidence>
<dbReference type="CDD" id="cd12913">
    <property type="entry name" value="PDC1_MCP_like"/>
    <property type="match status" value="1"/>
</dbReference>
<dbReference type="PANTHER" id="PTHR32089">
    <property type="entry name" value="METHYL-ACCEPTING CHEMOTAXIS PROTEIN MCPB"/>
    <property type="match status" value="1"/>
</dbReference>
<dbReference type="SUPFAM" id="SSF103190">
    <property type="entry name" value="Sensory domain-like"/>
    <property type="match status" value="1"/>
</dbReference>
<dbReference type="Pfam" id="PF00672">
    <property type="entry name" value="HAMP"/>
    <property type="match status" value="1"/>
</dbReference>
<dbReference type="CDD" id="cd18774">
    <property type="entry name" value="PDC2_HK_sensor"/>
    <property type="match status" value="1"/>
</dbReference>
<evidence type="ECO:0000313" key="13">
    <source>
        <dbReference type="EMBL" id="AQQ59605.1"/>
    </source>
</evidence>
<keyword evidence="4 10" id="KW-0812">Transmembrane</keyword>
<dbReference type="Gene3D" id="6.10.340.10">
    <property type="match status" value="1"/>
</dbReference>
<dbReference type="RefSeq" id="WP_077388588.1">
    <property type="nucleotide sequence ID" value="NZ_CP019645.1"/>
</dbReference>
<dbReference type="GO" id="GO:0007165">
    <property type="term" value="P:signal transduction"/>
    <property type="evidence" value="ECO:0007669"/>
    <property type="project" value="UniProtKB-KW"/>
</dbReference>
<proteinExistence type="inferred from homology"/>
<gene>
    <name evidence="13" type="ORF">XJ32_05330</name>
</gene>
<reference evidence="13 14" key="1">
    <citation type="submission" date="2017-02" db="EMBL/GenBank/DDBJ databases">
        <title>Whole genome sequencing of Helicobacter bilis strain AAQJH.</title>
        <authorList>
            <person name="Conlan S."/>
            <person name="Thomas P.J."/>
            <person name="Mullikin J."/>
            <person name="Palmore T.N."/>
            <person name="Frank K.M."/>
            <person name="Segre J.A."/>
        </authorList>
    </citation>
    <scope>NUCLEOTIDE SEQUENCE [LARGE SCALE GENOMIC DNA]</scope>
    <source>
        <strain evidence="13 14">AAQJH</strain>
    </source>
</reference>
<feature type="domain" description="HAMP" evidence="12">
    <location>
        <begin position="382"/>
        <end position="432"/>
    </location>
</feature>
<dbReference type="InterPro" id="IPR003660">
    <property type="entry name" value="HAMP_dom"/>
</dbReference>
<keyword evidence="7 9" id="KW-0807">Transducer</keyword>
<keyword evidence="5 10" id="KW-1133">Transmembrane helix</keyword>
<dbReference type="PROSITE" id="PS50111">
    <property type="entry name" value="CHEMOTAXIS_TRANSDUC_2"/>
    <property type="match status" value="1"/>
</dbReference>
<dbReference type="Proteomes" id="UP000188298">
    <property type="component" value="Chromosome"/>
</dbReference>
<dbReference type="EMBL" id="CP019645">
    <property type="protein sequence ID" value="AQQ59605.1"/>
    <property type="molecule type" value="Genomic_DNA"/>
</dbReference>
<feature type="transmembrane region" description="Helical" evidence="10">
    <location>
        <begin position="9"/>
        <end position="30"/>
    </location>
</feature>
<feature type="transmembrane region" description="Helical" evidence="10">
    <location>
        <begin position="302"/>
        <end position="323"/>
    </location>
</feature>
<dbReference type="SMART" id="SM00283">
    <property type="entry name" value="MA"/>
    <property type="match status" value="1"/>
</dbReference>
<evidence type="ECO:0000256" key="6">
    <source>
        <dbReference type="ARBA" id="ARBA00023136"/>
    </source>
</evidence>
<dbReference type="InterPro" id="IPR029151">
    <property type="entry name" value="Sensor-like_sf"/>
</dbReference>
<dbReference type="PANTHER" id="PTHR32089:SF112">
    <property type="entry name" value="LYSOZYME-LIKE PROTEIN-RELATED"/>
    <property type="match status" value="1"/>
</dbReference>
<comment type="subcellular location">
    <subcellularLocation>
        <location evidence="1">Cell membrane</location>
        <topology evidence="1">Multi-pass membrane protein</topology>
    </subcellularLocation>
</comment>
<dbReference type="Pfam" id="PF02743">
    <property type="entry name" value="dCache_1"/>
    <property type="match status" value="1"/>
</dbReference>
<accession>A0A1Q2LGY7</accession>
<dbReference type="InterPro" id="IPR004089">
    <property type="entry name" value="MCPsignal_dom"/>
</dbReference>
<dbReference type="KEGG" id="hbl:XJ32_05330"/>
<evidence type="ECO:0000256" key="5">
    <source>
        <dbReference type="ARBA" id="ARBA00022989"/>
    </source>
</evidence>
<dbReference type="AlphaFoldDB" id="A0A1Q2LGY7"/>
<keyword evidence="3" id="KW-0145">Chemotaxis</keyword>
<keyword evidence="2" id="KW-1003">Cell membrane</keyword>
<evidence type="ECO:0000256" key="2">
    <source>
        <dbReference type="ARBA" id="ARBA00022475"/>
    </source>
</evidence>
<evidence type="ECO:0000259" key="11">
    <source>
        <dbReference type="PROSITE" id="PS50111"/>
    </source>
</evidence>
<dbReference type="SUPFAM" id="SSF58104">
    <property type="entry name" value="Methyl-accepting chemotaxis protein (MCP) signaling domain"/>
    <property type="match status" value="1"/>
</dbReference>
<organism evidence="13 14">
    <name type="scientific">Helicobacter bilis</name>
    <dbReference type="NCBI Taxonomy" id="37372"/>
    <lineage>
        <taxon>Bacteria</taxon>
        <taxon>Pseudomonadati</taxon>
        <taxon>Campylobacterota</taxon>
        <taxon>Epsilonproteobacteria</taxon>
        <taxon>Campylobacterales</taxon>
        <taxon>Helicobacteraceae</taxon>
        <taxon>Helicobacter</taxon>
    </lineage>
</organism>
<sequence length="670" mass="73991">MFRSLSGKLAAGAVAIFSVIIVIISVFNFIKTKNDVTDIYQGIQAQTLESAYRSIMITMGDEAQEHLRVLARDIVNIDKNNVVSQRILLNSTSSLIKYPLMFIVYEDDGKAILQDYDPNGTAKFSSEWEDVGNIDLRQRPWYVETKAKQAGIITPVYASEVGKYKGEMFATATMPLIKNGKFIGVVGFDIGVSHFQERFQSFKNPELPSMSVFLIDSSGAIFSHEDMDFVRSGLSKDVEVALKDALTKSKEGFIDYDLTLKNGQVVDKFGYYKQFPFGWTVVSTADKADYTEAINESLIQTIGLAIAMIALGAVAIFFLIRFFTNPINTIKDSLVAFFRYLNHEVKTAPKPLSINSHDEVGVMAHAINGNIEKTKLGLEQDSKAVAQAVETAKTIEAGDFRARITETPHNPQLNELKNVLNHMLDDLEKKIGSDTNEIARVFDSYVNLDFTTEVRDANGRVEVVTNTLGEEIRKMLHTTQSFAKELESKSKDLEEAVTTLTQSSNTQASSLQQTAASVEEITSSMQNVSGRTSEVIAQSEDIKNVIGIIRDIADQTNLLALNAAIEAARAGEHGRGFAVVADEVRKLAERTQKSLGEIEANTNILVQSINDMAESIKEQAQGIGQINESISQLEQTTQQNVEIANKSQDISTAIDSVAAKILEDVNRKRF</sequence>
<comment type="similarity">
    <text evidence="8">Belongs to the methyl-accepting chemotaxis (MCP) protein family.</text>
</comment>